<evidence type="ECO:0000256" key="1">
    <source>
        <dbReference type="SAM" id="MobiDB-lite"/>
    </source>
</evidence>
<name>J3NJX8_GAET3</name>
<organism evidence="3">
    <name type="scientific">Gaeumannomyces tritici (strain R3-111a-1)</name>
    <name type="common">Wheat and barley take-all root rot fungus</name>
    <name type="synonym">Gaeumannomyces graminis var. tritici</name>
    <dbReference type="NCBI Taxonomy" id="644352"/>
    <lineage>
        <taxon>Eukaryota</taxon>
        <taxon>Fungi</taxon>
        <taxon>Dikarya</taxon>
        <taxon>Ascomycota</taxon>
        <taxon>Pezizomycotina</taxon>
        <taxon>Sordariomycetes</taxon>
        <taxon>Sordariomycetidae</taxon>
        <taxon>Magnaporthales</taxon>
        <taxon>Magnaporthaceae</taxon>
        <taxon>Gaeumannomyces</taxon>
    </lineage>
</organism>
<gene>
    <name evidence="4" type="primary">20342018</name>
    <name evidence="3" type="ORF">GGTG_01560</name>
</gene>
<reference evidence="5" key="1">
    <citation type="submission" date="2010-07" db="EMBL/GenBank/DDBJ databases">
        <title>The genome sequence of Gaeumannomyces graminis var. tritici strain R3-111a-1.</title>
        <authorList>
            <consortium name="The Broad Institute Genome Sequencing Platform"/>
            <person name="Ma L.-J."/>
            <person name="Dead R."/>
            <person name="Young S."/>
            <person name="Zeng Q."/>
            <person name="Koehrsen M."/>
            <person name="Alvarado L."/>
            <person name="Berlin A."/>
            <person name="Chapman S.B."/>
            <person name="Chen Z."/>
            <person name="Freedman E."/>
            <person name="Gellesch M."/>
            <person name="Goldberg J."/>
            <person name="Griggs A."/>
            <person name="Gujja S."/>
            <person name="Heilman E.R."/>
            <person name="Heiman D."/>
            <person name="Hepburn T."/>
            <person name="Howarth C."/>
            <person name="Jen D."/>
            <person name="Larson L."/>
            <person name="Mehta T."/>
            <person name="Neiman D."/>
            <person name="Pearson M."/>
            <person name="Roberts A."/>
            <person name="Saif S."/>
            <person name="Shea T."/>
            <person name="Shenoy N."/>
            <person name="Sisk P."/>
            <person name="Stolte C."/>
            <person name="Sykes S."/>
            <person name="Walk T."/>
            <person name="White J."/>
            <person name="Yandava C."/>
            <person name="Haas B."/>
            <person name="Nusbaum C."/>
            <person name="Birren B."/>
        </authorList>
    </citation>
    <scope>NUCLEOTIDE SEQUENCE [LARGE SCALE GENOMIC DNA]</scope>
    <source>
        <strain evidence="5">R3-111a-1</strain>
    </source>
</reference>
<feature type="chain" id="PRO_5015094155" evidence="2">
    <location>
        <begin position="18"/>
        <end position="188"/>
    </location>
</feature>
<dbReference type="RefSeq" id="XP_009217591.1">
    <property type="nucleotide sequence ID" value="XM_009219327.1"/>
</dbReference>
<feature type="compositionally biased region" description="Low complexity" evidence="1">
    <location>
        <begin position="144"/>
        <end position="158"/>
    </location>
</feature>
<proteinExistence type="predicted"/>
<dbReference type="Proteomes" id="UP000006039">
    <property type="component" value="Unassembled WGS sequence"/>
</dbReference>
<dbReference type="HOGENOM" id="CLU_096545_0_0_1"/>
<protein>
    <submittedName>
        <fullName evidence="3 4">Uncharacterized protein</fullName>
    </submittedName>
</protein>
<keyword evidence="2" id="KW-0732">Signal</keyword>
<evidence type="ECO:0000313" key="5">
    <source>
        <dbReference type="Proteomes" id="UP000006039"/>
    </source>
</evidence>
<reference evidence="4" key="4">
    <citation type="journal article" date="2015" name="G3 (Bethesda)">
        <title>Genome sequences of three phytopathogenic species of the Magnaporthaceae family of fungi.</title>
        <authorList>
            <person name="Okagaki L.H."/>
            <person name="Nunes C.C."/>
            <person name="Sailsbery J."/>
            <person name="Clay B."/>
            <person name="Brown D."/>
            <person name="John T."/>
            <person name="Oh Y."/>
            <person name="Young N."/>
            <person name="Fitzgerald M."/>
            <person name="Haas B.J."/>
            <person name="Zeng Q."/>
            <person name="Young S."/>
            <person name="Adiconis X."/>
            <person name="Fan L."/>
            <person name="Levin J.Z."/>
            <person name="Mitchell T.K."/>
            <person name="Okubara P.A."/>
            <person name="Farman M.L."/>
            <person name="Kohn L.M."/>
            <person name="Birren B."/>
            <person name="Ma L.-J."/>
            <person name="Dean R.A."/>
        </authorList>
    </citation>
    <scope>NUCLEOTIDE SEQUENCE</scope>
    <source>
        <strain evidence="4">R3-111a-1</strain>
    </source>
</reference>
<dbReference type="STRING" id="644352.J3NJX8"/>
<sequence length="188" mass="17940">MRFSTILVGAFAAIVAAQSSGAGSATVAPPASSVSLDSATATYVACLKGCRDDDVNCRAKCGGVPFPSDSQANATNICAAACPKGTGTEPEVLQWNKCVSNCVEKNFWASSGGTPSPTGAAGGSGSGSSGSGSGSSTTGGSGGNAAKTSGTTSGSGSAQTNAPNPANALRVGTSAVGLVGFMAAYLVL</sequence>
<dbReference type="EnsemblFungi" id="EJT81582">
    <property type="protein sequence ID" value="EJT81582"/>
    <property type="gene ID" value="GGTG_01560"/>
</dbReference>
<feature type="signal peptide" evidence="2">
    <location>
        <begin position="1"/>
        <end position="17"/>
    </location>
</feature>
<feature type="compositionally biased region" description="Gly residues" evidence="1">
    <location>
        <begin position="120"/>
        <end position="143"/>
    </location>
</feature>
<dbReference type="EMBL" id="GL385395">
    <property type="protein sequence ID" value="EJT81582.1"/>
    <property type="molecule type" value="Genomic_DNA"/>
</dbReference>
<dbReference type="OrthoDB" id="5597238at2759"/>
<evidence type="ECO:0000313" key="4">
    <source>
        <dbReference type="EnsemblFungi" id="EJT81582"/>
    </source>
</evidence>
<dbReference type="eggNOG" id="ENOG502SFMK">
    <property type="taxonomic scope" value="Eukaryota"/>
</dbReference>
<evidence type="ECO:0000313" key="3">
    <source>
        <dbReference type="EMBL" id="EJT81582.1"/>
    </source>
</evidence>
<dbReference type="VEuPathDB" id="FungiDB:GGTG_01560"/>
<reference evidence="3" key="2">
    <citation type="submission" date="2010-07" db="EMBL/GenBank/DDBJ databases">
        <authorList>
            <consortium name="The Broad Institute Genome Sequencing Platform"/>
            <consortium name="Broad Institute Genome Sequencing Center for Infectious Disease"/>
            <person name="Ma L.-J."/>
            <person name="Dead R."/>
            <person name="Young S."/>
            <person name="Zeng Q."/>
            <person name="Koehrsen M."/>
            <person name="Alvarado L."/>
            <person name="Berlin A."/>
            <person name="Chapman S.B."/>
            <person name="Chen Z."/>
            <person name="Freedman E."/>
            <person name="Gellesch M."/>
            <person name="Goldberg J."/>
            <person name="Griggs A."/>
            <person name="Gujja S."/>
            <person name="Heilman E.R."/>
            <person name="Heiman D."/>
            <person name="Hepburn T."/>
            <person name="Howarth C."/>
            <person name="Jen D."/>
            <person name="Larson L."/>
            <person name="Mehta T."/>
            <person name="Neiman D."/>
            <person name="Pearson M."/>
            <person name="Roberts A."/>
            <person name="Saif S."/>
            <person name="Shea T."/>
            <person name="Shenoy N."/>
            <person name="Sisk P."/>
            <person name="Stolte C."/>
            <person name="Sykes S."/>
            <person name="Walk T."/>
            <person name="White J."/>
            <person name="Yandava C."/>
            <person name="Haas B."/>
            <person name="Nusbaum C."/>
            <person name="Birren B."/>
        </authorList>
    </citation>
    <scope>NUCLEOTIDE SEQUENCE</scope>
    <source>
        <strain evidence="3">R3-111a-1</strain>
    </source>
</reference>
<feature type="region of interest" description="Disordered" evidence="1">
    <location>
        <begin position="113"/>
        <end position="165"/>
    </location>
</feature>
<reference evidence="3" key="3">
    <citation type="submission" date="2010-09" db="EMBL/GenBank/DDBJ databases">
        <title>Annotation of Gaeumannomyces graminis var. tritici R3-111a-1.</title>
        <authorList>
            <consortium name="The Broad Institute Genome Sequencing Platform"/>
            <person name="Ma L.-J."/>
            <person name="Dead R."/>
            <person name="Young S.K."/>
            <person name="Zeng Q."/>
            <person name="Gargeya S."/>
            <person name="Fitzgerald M."/>
            <person name="Haas B."/>
            <person name="Abouelleil A."/>
            <person name="Alvarado L."/>
            <person name="Arachchi H.M."/>
            <person name="Berlin A."/>
            <person name="Brown A."/>
            <person name="Chapman S.B."/>
            <person name="Chen Z."/>
            <person name="Dunbar C."/>
            <person name="Freedman E."/>
            <person name="Gearin G."/>
            <person name="Gellesch M."/>
            <person name="Goldberg J."/>
            <person name="Griggs A."/>
            <person name="Gujja S."/>
            <person name="Heiman D."/>
            <person name="Howarth C."/>
            <person name="Larson L."/>
            <person name="Lui A."/>
            <person name="MacDonald P.J.P."/>
            <person name="Mehta T."/>
            <person name="Montmayeur A."/>
            <person name="Murphy C."/>
            <person name="Neiman D."/>
            <person name="Pearson M."/>
            <person name="Priest M."/>
            <person name="Roberts A."/>
            <person name="Saif S."/>
            <person name="Shea T."/>
            <person name="Shenoy N."/>
            <person name="Sisk P."/>
            <person name="Stolte C."/>
            <person name="Sykes S."/>
            <person name="Yandava C."/>
            <person name="Wortman J."/>
            <person name="Nusbaum C."/>
            <person name="Birren B."/>
        </authorList>
    </citation>
    <scope>NUCLEOTIDE SEQUENCE</scope>
    <source>
        <strain evidence="3">R3-111a-1</strain>
    </source>
</reference>
<reference evidence="4" key="5">
    <citation type="submission" date="2018-04" db="UniProtKB">
        <authorList>
            <consortium name="EnsemblFungi"/>
        </authorList>
    </citation>
    <scope>IDENTIFICATION</scope>
    <source>
        <strain evidence="4">R3-111a-1</strain>
    </source>
</reference>
<accession>J3NJX8</accession>
<dbReference type="AlphaFoldDB" id="J3NJX8"/>
<evidence type="ECO:0000256" key="2">
    <source>
        <dbReference type="SAM" id="SignalP"/>
    </source>
</evidence>
<keyword evidence="5" id="KW-1185">Reference proteome</keyword>
<dbReference type="GeneID" id="20342018"/>